<name>A0A1I7IMK0_9BACT</name>
<dbReference type="PROSITE" id="PS51736">
    <property type="entry name" value="RECOMBINASES_3"/>
    <property type="match status" value="1"/>
</dbReference>
<dbReference type="AlphaFoldDB" id="A0A1I7IMK0"/>
<dbReference type="InterPro" id="IPR036162">
    <property type="entry name" value="Resolvase-like_N_sf"/>
</dbReference>
<evidence type="ECO:0000259" key="1">
    <source>
        <dbReference type="PROSITE" id="PS51736"/>
    </source>
</evidence>
<dbReference type="OrthoDB" id="9797501at2"/>
<dbReference type="PANTHER" id="PTHR30461">
    <property type="entry name" value="DNA-INVERTASE FROM LAMBDOID PROPHAGE"/>
    <property type="match status" value="1"/>
</dbReference>
<dbReference type="Pfam" id="PF00239">
    <property type="entry name" value="Resolvase"/>
    <property type="match status" value="1"/>
</dbReference>
<sequence length="217" mass="24110">MSKVALLVRVSTNDQTHDRQIKELNDYAAANGYKVVDTITETVSGAKRNEERKGIQQLLKLAKTKKIDKVLVHEVTRLGRDTSQVLATLEDLHKLKVSVVVMNYQLDTLKPNGEVDGMAQFLITILADIGRMERATLVERVKSGMAEARRQGKHVGRPEGSTKDGRAMLNEYKQVVKCLKEGQTVRDTAKLCDVGVSTVQRVKKLLVEAGEVTRGRS</sequence>
<organism evidence="2 3">
    <name type="scientific">Pontibacter akesuensis</name>
    <dbReference type="NCBI Taxonomy" id="388950"/>
    <lineage>
        <taxon>Bacteria</taxon>
        <taxon>Pseudomonadati</taxon>
        <taxon>Bacteroidota</taxon>
        <taxon>Cytophagia</taxon>
        <taxon>Cytophagales</taxon>
        <taxon>Hymenobacteraceae</taxon>
        <taxon>Pontibacter</taxon>
    </lineage>
</organism>
<dbReference type="Proteomes" id="UP000182491">
    <property type="component" value="Unassembled WGS sequence"/>
</dbReference>
<dbReference type="GO" id="GO:0000150">
    <property type="term" value="F:DNA strand exchange activity"/>
    <property type="evidence" value="ECO:0007669"/>
    <property type="project" value="InterPro"/>
</dbReference>
<gene>
    <name evidence="2" type="ORF">SAMN04487941_2325</name>
</gene>
<accession>A0A1I7IMK0</accession>
<keyword evidence="3" id="KW-1185">Reference proteome</keyword>
<protein>
    <submittedName>
        <fullName evidence="2">Site-specific DNA recombinase</fullName>
    </submittedName>
</protein>
<dbReference type="RefSeq" id="WP_068837323.1">
    <property type="nucleotide sequence ID" value="NZ_BMXC01000002.1"/>
</dbReference>
<dbReference type="SMART" id="SM00857">
    <property type="entry name" value="Resolvase"/>
    <property type="match status" value="1"/>
</dbReference>
<evidence type="ECO:0000313" key="3">
    <source>
        <dbReference type="Proteomes" id="UP000182491"/>
    </source>
</evidence>
<dbReference type="CDD" id="cd00338">
    <property type="entry name" value="Ser_Recombinase"/>
    <property type="match status" value="1"/>
</dbReference>
<reference evidence="3" key="1">
    <citation type="submission" date="2016-10" db="EMBL/GenBank/DDBJ databases">
        <authorList>
            <person name="Varghese N."/>
        </authorList>
    </citation>
    <scope>NUCLEOTIDE SEQUENCE [LARGE SCALE GENOMIC DNA]</scope>
    <source>
        <strain evidence="3">DSM 18820</strain>
    </source>
</reference>
<proteinExistence type="predicted"/>
<dbReference type="InterPro" id="IPR006120">
    <property type="entry name" value="Resolvase_HTH_dom"/>
</dbReference>
<dbReference type="SUPFAM" id="SSF53041">
    <property type="entry name" value="Resolvase-like"/>
    <property type="match status" value="1"/>
</dbReference>
<dbReference type="EMBL" id="FPCA01000002">
    <property type="protein sequence ID" value="SFU74132.1"/>
    <property type="molecule type" value="Genomic_DNA"/>
</dbReference>
<evidence type="ECO:0000313" key="2">
    <source>
        <dbReference type="EMBL" id="SFU74132.1"/>
    </source>
</evidence>
<feature type="domain" description="Resolvase/invertase-type recombinase catalytic" evidence="1">
    <location>
        <begin position="3"/>
        <end position="152"/>
    </location>
</feature>
<dbReference type="STRING" id="388950.GCA_001611675_01216"/>
<dbReference type="InterPro" id="IPR050639">
    <property type="entry name" value="SSR_resolvase"/>
</dbReference>
<dbReference type="PANTHER" id="PTHR30461:SF19">
    <property type="entry name" value="SITE-SPECIFIC RECOMBINASE RESOLVASE FAMILY"/>
    <property type="match status" value="1"/>
</dbReference>
<dbReference type="GO" id="GO:0003677">
    <property type="term" value="F:DNA binding"/>
    <property type="evidence" value="ECO:0007669"/>
    <property type="project" value="InterPro"/>
</dbReference>
<dbReference type="Gene3D" id="3.40.50.1390">
    <property type="entry name" value="Resolvase, N-terminal catalytic domain"/>
    <property type="match status" value="1"/>
</dbReference>
<dbReference type="InterPro" id="IPR006119">
    <property type="entry name" value="Resolv_N"/>
</dbReference>
<dbReference type="Pfam" id="PF02796">
    <property type="entry name" value="HTH_7"/>
    <property type="match status" value="1"/>
</dbReference>